<dbReference type="AlphaFoldDB" id="A0A0V0R5S6"/>
<dbReference type="SUPFAM" id="SSF51735">
    <property type="entry name" value="NAD(P)-binding Rossmann-fold domains"/>
    <property type="match status" value="1"/>
</dbReference>
<dbReference type="PANTHER" id="PTHR43963">
    <property type="entry name" value="CARBONYL REDUCTASE 1-RELATED"/>
    <property type="match status" value="1"/>
</dbReference>
<dbReference type="Proteomes" id="UP000054937">
    <property type="component" value="Unassembled WGS sequence"/>
</dbReference>
<evidence type="ECO:0000256" key="2">
    <source>
        <dbReference type="ARBA" id="ARBA00022857"/>
    </source>
</evidence>
<comment type="caution">
    <text evidence="4">The sequence shown here is derived from an EMBL/GenBank/DDBJ whole genome shotgun (WGS) entry which is preliminary data.</text>
</comment>
<comment type="similarity">
    <text evidence="1">Belongs to the short-chain dehydrogenases/reductases (SDR) family.</text>
</comment>
<keyword evidence="3" id="KW-0560">Oxidoreductase</keyword>
<dbReference type="PANTHER" id="PTHR43963:SF6">
    <property type="entry name" value="CHAIN DEHYDROGENASE FAMILY PROTEIN, PUTATIVE (AFU_ORTHOLOGUE AFUA_3G15350)-RELATED"/>
    <property type="match status" value="1"/>
</dbReference>
<keyword evidence="2" id="KW-0521">NADP</keyword>
<dbReference type="OrthoDB" id="1933717at2759"/>
<evidence type="ECO:0008006" key="6">
    <source>
        <dbReference type="Google" id="ProtNLM"/>
    </source>
</evidence>
<protein>
    <recommendedName>
        <fullName evidence="6">NAD(P)-binding domain</fullName>
    </recommendedName>
</protein>
<dbReference type="Pfam" id="PF00106">
    <property type="entry name" value="adh_short"/>
    <property type="match status" value="1"/>
</dbReference>
<keyword evidence="5" id="KW-1185">Reference proteome</keyword>
<sequence>MQRNLLITGANKGLGFGLIKQLCKENPLNLHIILTARSKQRGEEALQELHNQNPSATLQFQQLLIGNQESHENLVKKLQQQKMLIDVLVNNAGIFTWGKDKSEKQRVLQTNYRGTTDFTKLIFPQLTDDAKIIFYSSQIGRISKQNNATKELYSQDNLSESQIDQHVNEFIEGKFENDINAFAKATLNTWVKNVGLKMLKPNQNMFLICPGWCKTDLGGQKAPKSVEQGVSYPFELINDFPFERSERNGQLYSYGRKAPN</sequence>
<accession>A0A0V0R5S6</accession>
<evidence type="ECO:0000313" key="4">
    <source>
        <dbReference type="EMBL" id="KRX09544.1"/>
    </source>
</evidence>
<proteinExistence type="inferred from homology"/>
<gene>
    <name evidence="4" type="ORF">PPERSA_12287</name>
</gene>
<dbReference type="Gene3D" id="3.40.50.720">
    <property type="entry name" value="NAD(P)-binding Rossmann-like Domain"/>
    <property type="match status" value="1"/>
</dbReference>
<dbReference type="PRINTS" id="PR00081">
    <property type="entry name" value="GDHRDH"/>
</dbReference>
<evidence type="ECO:0000313" key="5">
    <source>
        <dbReference type="Proteomes" id="UP000054937"/>
    </source>
</evidence>
<dbReference type="GO" id="GO:0016491">
    <property type="term" value="F:oxidoreductase activity"/>
    <property type="evidence" value="ECO:0007669"/>
    <property type="project" value="UniProtKB-KW"/>
</dbReference>
<name>A0A0V0R5S6_PSEPJ</name>
<dbReference type="InterPro" id="IPR002347">
    <property type="entry name" value="SDR_fam"/>
</dbReference>
<evidence type="ECO:0000256" key="3">
    <source>
        <dbReference type="ARBA" id="ARBA00023002"/>
    </source>
</evidence>
<organism evidence="4 5">
    <name type="scientific">Pseudocohnilembus persalinus</name>
    <name type="common">Ciliate</name>
    <dbReference type="NCBI Taxonomy" id="266149"/>
    <lineage>
        <taxon>Eukaryota</taxon>
        <taxon>Sar</taxon>
        <taxon>Alveolata</taxon>
        <taxon>Ciliophora</taxon>
        <taxon>Intramacronucleata</taxon>
        <taxon>Oligohymenophorea</taxon>
        <taxon>Scuticociliatia</taxon>
        <taxon>Philasterida</taxon>
        <taxon>Pseudocohnilembidae</taxon>
        <taxon>Pseudocohnilembus</taxon>
    </lineage>
</organism>
<evidence type="ECO:0000256" key="1">
    <source>
        <dbReference type="ARBA" id="ARBA00006484"/>
    </source>
</evidence>
<reference evidence="4 5" key="1">
    <citation type="journal article" date="2015" name="Sci. Rep.">
        <title>Genome of the facultative scuticociliatosis pathogen Pseudocohnilembus persalinus provides insight into its virulence through horizontal gene transfer.</title>
        <authorList>
            <person name="Xiong J."/>
            <person name="Wang G."/>
            <person name="Cheng J."/>
            <person name="Tian M."/>
            <person name="Pan X."/>
            <person name="Warren A."/>
            <person name="Jiang C."/>
            <person name="Yuan D."/>
            <person name="Miao W."/>
        </authorList>
    </citation>
    <scope>NUCLEOTIDE SEQUENCE [LARGE SCALE GENOMIC DNA]</scope>
    <source>
        <strain evidence="4">36N120E</strain>
    </source>
</reference>
<dbReference type="EMBL" id="LDAU01000048">
    <property type="protein sequence ID" value="KRX09544.1"/>
    <property type="molecule type" value="Genomic_DNA"/>
</dbReference>
<dbReference type="InterPro" id="IPR036291">
    <property type="entry name" value="NAD(P)-bd_dom_sf"/>
</dbReference>
<dbReference type="OMA" id="LNAYGRY"/>
<dbReference type="InParanoid" id="A0A0V0R5S6"/>